<accession>A0ABU5I859</accession>
<name>A0ABU5I859_9HYPH</name>
<keyword evidence="2" id="KW-1185">Reference proteome</keyword>
<dbReference type="EMBL" id="JAXLPB010000010">
    <property type="protein sequence ID" value="MDY8111084.1"/>
    <property type="molecule type" value="Genomic_DNA"/>
</dbReference>
<organism evidence="1 2">
    <name type="scientific">Fulvimarina uroteuthidis</name>
    <dbReference type="NCBI Taxonomy" id="3098149"/>
    <lineage>
        <taxon>Bacteria</taxon>
        <taxon>Pseudomonadati</taxon>
        <taxon>Pseudomonadota</taxon>
        <taxon>Alphaproteobacteria</taxon>
        <taxon>Hyphomicrobiales</taxon>
        <taxon>Aurantimonadaceae</taxon>
        <taxon>Fulvimarina</taxon>
    </lineage>
</organism>
<sequence>MTKTPKTPNASLPAFLATISQESAVGKTTLMTLIADVLTLEKSPYAGFQADDKPRLAAMLGARVTDLKVDADLLIEQPSLLRTTYSPLYTACSDAKKTGTTVLLDAGAREVENIANFFSDVDLDEDLVRWNLTTKFFVPVQADPESIAGAAMTWERMQKVVPHAQLILVENLHDRGQIDRLKAQSPARMMYDKILAPLVVNAPRIIMPALVVDFWQPFEESGTRFLKVMALEAEDGASQFSMSVGDFKIARGNVTKFFGAMHPQIKAVLMHSSDGAGNAR</sequence>
<evidence type="ECO:0008006" key="3">
    <source>
        <dbReference type="Google" id="ProtNLM"/>
    </source>
</evidence>
<protein>
    <recommendedName>
        <fullName evidence="3">AAA domain-containing protein</fullName>
    </recommendedName>
</protein>
<proteinExistence type="predicted"/>
<evidence type="ECO:0000313" key="2">
    <source>
        <dbReference type="Proteomes" id="UP001294412"/>
    </source>
</evidence>
<evidence type="ECO:0000313" key="1">
    <source>
        <dbReference type="EMBL" id="MDY8111084.1"/>
    </source>
</evidence>
<reference evidence="1 2" key="1">
    <citation type="submission" date="2023-12" db="EMBL/GenBank/DDBJ databases">
        <title>Description of Novel Strain Fulvimarina sp. 2208YS6-2-32 isolated from Uroteuthis (Photololigo) edulis.</title>
        <authorList>
            <person name="Park J.-S."/>
        </authorList>
    </citation>
    <scope>NUCLEOTIDE SEQUENCE [LARGE SCALE GENOMIC DNA]</scope>
    <source>
        <strain evidence="1 2">2208YS6-2-32</strain>
    </source>
</reference>
<dbReference type="Proteomes" id="UP001294412">
    <property type="component" value="Unassembled WGS sequence"/>
</dbReference>
<comment type="caution">
    <text evidence="1">The sequence shown here is derived from an EMBL/GenBank/DDBJ whole genome shotgun (WGS) entry which is preliminary data.</text>
</comment>
<dbReference type="RefSeq" id="WP_322189211.1">
    <property type="nucleotide sequence ID" value="NZ_JAXLPB010000010.1"/>
</dbReference>
<gene>
    <name evidence="1" type="ORF">U0C82_18330</name>
</gene>